<dbReference type="GO" id="GO:0004176">
    <property type="term" value="F:ATP-dependent peptidase activity"/>
    <property type="evidence" value="ECO:0007669"/>
    <property type="project" value="UniProtKB-UniRule"/>
</dbReference>
<dbReference type="GO" id="GO:0005524">
    <property type="term" value="F:ATP binding"/>
    <property type="evidence" value="ECO:0007669"/>
    <property type="project" value="InterPro"/>
</dbReference>
<evidence type="ECO:0000313" key="4">
    <source>
        <dbReference type="Proteomes" id="UP000664164"/>
    </source>
</evidence>
<gene>
    <name evidence="3" type="ORF">J1902_02145</name>
</gene>
<comment type="similarity">
    <text evidence="1">Belongs to the peptidase S16 family.</text>
</comment>
<feature type="active site" evidence="1">
    <location>
        <position position="234"/>
    </location>
</feature>
<dbReference type="InterPro" id="IPR020568">
    <property type="entry name" value="Ribosomal_Su5_D2-typ_SF"/>
</dbReference>
<organism evidence="3 4">
    <name type="scientific">Arthrobacter cavernae</name>
    <dbReference type="NCBI Taxonomy" id="2817681"/>
    <lineage>
        <taxon>Bacteria</taxon>
        <taxon>Bacillati</taxon>
        <taxon>Actinomycetota</taxon>
        <taxon>Actinomycetes</taxon>
        <taxon>Micrococcales</taxon>
        <taxon>Micrococcaceae</taxon>
        <taxon>Arthrobacter</taxon>
    </lineage>
</organism>
<dbReference type="InterPro" id="IPR014721">
    <property type="entry name" value="Ribsml_uS5_D2-typ_fold_subgr"/>
</dbReference>
<dbReference type="PANTHER" id="PTHR10046">
    <property type="entry name" value="ATP DEPENDENT LON PROTEASE FAMILY MEMBER"/>
    <property type="match status" value="1"/>
</dbReference>
<evidence type="ECO:0000256" key="1">
    <source>
        <dbReference type="PROSITE-ProRule" id="PRU01122"/>
    </source>
</evidence>
<evidence type="ECO:0000313" key="3">
    <source>
        <dbReference type="EMBL" id="MBO1266794.1"/>
    </source>
</evidence>
<accession>A0A939HCS9</accession>
<name>A0A939HCS9_9MICC</name>
<dbReference type="InterPro" id="IPR027065">
    <property type="entry name" value="Lon_Prtase"/>
</dbReference>
<feature type="active site" evidence="1">
    <location>
        <position position="279"/>
    </location>
</feature>
<dbReference type="EMBL" id="JAFNLL010000004">
    <property type="protein sequence ID" value="MBO1266794.1"/>
    <property type="molecule type" value="Genomic_DNA"/>
</dbReference>
<feature type="domain" description="Lon proteolytic" evidence="2">
    <location>
        <begin position="228"/>
        <end position="327"/>
    </location>
</feature>
<keyword evidence="1" id="KW-0378">Hydrolase</keyword>
<keyword evidence="1" id="KW-0720">Serine protease</keyword>
<sequence>MMVSGLLALGLGIGAAALPVPYVIESPGPTFNTLGTSGDHPVISVSGHESYPAKGSLDLTTVYISGGPKGPVTIFDAFRAWVDSTQAVYPEELVFPTGVTEEQSEQESTVAMATSQENAVAAALRELKIPFGQELQVAGLSDSSASAGKLQEGDVFTSINGKPASTLSTIQAELAAGAGAPAVVVVDRNGTPVTETITPGKSPSGRYVLGVLLGYDFTFPFDVSISLENVGGPSAGMMFALGIMDTVTPGDLTGGKHIAGTGTISPEGAVGPIGGIAQKMHGAREGGATMFLAPAENCDDVVGHIPDGLQVVKVATLSEATAAVERLAAGQDTAGLPACSKN</sequence>
<dbReference type="Pfam" id="PF05362">
    <property type="entry name" value="Lon_C"/>
    <property type="match status" value="1"/>
</dbReference>
<comment type="catalytic activity">
    <reaction evidence="1">
        <text>Hydrolysis of proteins in presence of ATP.</text>
        <dbReference type="EC" id="3.4.21.53"/>
    </reaction>
</comment>
<dbReference type="GO" id="GO:0030163">
    <property type="term" value="P:protein catabolic process"/>
    <property type="evidence" value="ECO:0007669"/>
    <property type="project" value="InterPro"/>
</dbReference>
<evidence type="ECO:0000259" key="2">
    <source>
        <dbReference type="PROSITE" id="PS51786"/>
    </source>
</evidence>
<dbReference type="Gene3D" id="3.30.230.10">
    <property type="match status" value="1"/>
</dbReference>
<dbReference type="AlphaFoldDB" id="A0A939HCS9"/>
<dbReference type="PROSITE" id="PS51786">
    <property type="entry name" value="LON_PROTEOLYTIC"/>
    <property type="match status" value="1"/>
</dbReference>
<dbReference type="InterPro" id="IPR008269">
    <property type="entry name" value="Lon_proteolytic"/>
</dbReference>
<dbReference type="SUPFAM" id="SSF54211">
    <property type="entry name" value="Ribosomal protein S5 domain 2-like"/>
    <property type="match status" value="1"/>
</dbReference>
<dbReference type="GO" id="GO:0006508">
    <property type="term" value="P:proteolysis"/>
    <property type="evidence" value="ECO:0007669"/>
    <property type="project" value="UniProtKB-KW"/>
</dbReference>
<keyword evidence="4" id="KW-1185">Reference proteome</keyword>
<protein>
    <recommendedName>
        <fullName evidence="1">endopeptidase La</fullName>
        <ecNumber evidence="1">3.4.21.53</ecNumber>
    </recommendedName>
</protein>
<comment type="caution">
    <text evidence="3">The sequence shown here is derived from an EMBL/GenBank/DDBJ whole genome shotgun (WGS) entry which is preliminary data.</text>
</comment>
<dbReference type="EC" id="3.4.21.53" evidence="1"/>
<keyword evidence="1" id="KW-0645">Protease</keyword>
<dbReference type="GO" id="GO:0004252">
    <property type="term" value="F:serine-type endopeptidase activity"/>
    <property type="evidence" value="ECO:0007669"/>
    <property type="project" value="UniProtKB-UniRule"/>
</dbReference>
<reference evidence="3" key="1">
    <citation type="submission" date="2021-03" db="EMBL/GenBank/DDBJ databases">
        <title>A new species, PO-11, isolated from a karst cave deposit.</title>
        <authorList>
            <person name="Zhaoxiaoyong W."/>
        </authorList>
    </citation>
    <scope>NUCLEOTIDE SEQUENCE</scope>
    <source>
        <strain evidence="3">PO-11</strain>
    </source>
</reference>
<dbReference type="Proteomes" id="UP000664164">
    <property type="component" value="Unassembled WGS sequence"/>
</dbReference>
<proteinExistence type="inferred from homology"/>